<sequence length="230" mass="25431">MALALLVAACSSPAPEPRPVDPQDYADFFLWSGVKPPDYLSEAKSVYLHWGEVRRNDPENILPLRRAVPQNPGPDLWLVVRADRLDWGEAAYTQLFAQVTRWQAAGNPVVGIQVDFDSATLKLGTYASFLKDLRRRMPDDLKLSATGLMDWTNGAADADLAALSGVLDEIVVQTYQGRITVPGYEAYLPSLERLPLPYRVGLVEGGEWQAPASLSDDPEFLGYVVFLLPE</sequence>
<reference evidence="1 2" key="1">
    <citation type="submission" date="2021-08" db="EMBL/GenBank/DDBJ databases">
        <title>Comparative Genomics Analysis of the Genus Qipengyuania Reveals Extensive Genetic Diversity and Metabolic Versatility, Including the Description of Fifteen Novel Species.</title>
        <authorList>
            <person name="Liu Y."/>
        </authorList>
    </citation>
    <scope>NUCLEOTIDE SEQUENCE [LARGE SCALE GENOMIC DNA]</scope>
    <source>
        <strain evidence="1 2">1NDH17</strain>
    </source>
</reference>
<gene>
    <name evidence="1" type="ORF">K3152_13775</name>
</gene>
<accession>A0ABS7J0G8</accession>
<organism evidence="1 2">
    <name type="scientific">Qipengyuania polymorpha</name>
    <dbReference type="NCBI Taxonomy" id="2867234"/>
    <lineage>
        <taxon>Bacteria</taxon>
        <taxon>Pseudomonadati</taxon>
        <taxon>Pseudomonadota</taxon>
        <taxon>Alphaproteobacteria</taxon>
        <taxon>Sphingomonadales</taxon>
        <taxon>Erythrobacteraceae</taxon>
        <taxon>Qipengyuania</taxon>
    </lineage>
</organism>
<dbReference type="EMBL" id="JAIGNK010000005">
    <property type="protein sequence ID" value="MBX7459318.1"/>
    <property type="molecule type" value="Genomic_DNA"/>
</dbReference>
<dbReference type="Proteomes" id="UP000783253">
    <property type="component" value="Unassembled WGS sequence"/>
</dbReference>
<evidence type="ECO:0000313" key="1">
    <source>
        <dbReference type="EMBL" id="MBX7459318.1"/>
    </source>
</evidence>
<keyword evidence="2" id="KW-1185">Reference proteome</keyword>
<protein>
    <submittedName>
        <fullName evidence="1">DUF3142 domain-containing protein</fullName>
    </submittedName>
</protein>
<comment type="caution">
    <text evidence="1">The sequence shown here is derived from an EMBL/GenBank/DDBJ whole genome shotgun (WGS) entry which is preliminary data.</text>
</comment>
<dbReference type="InterPro" id="IPR017853">
    <property type="entry name" value="GH"/>
</dbReference>
<evidence type="ECO:0000313" key="2">
    <source>
        <dbReference type="Proteomes" id="UP000783253"/>
    </source>
</evidence>
<proteinExistence type="predicted"/>
<dbReference type="Pfam" id="PF11340">
    <property type="entry name" value="DUF3142"/>
    <property type="match status" value="1"/>
</dbReference>
<name>A0ABS7J0G8_9SPHN</name>
<dbReference type="InterPro" id="IPR021488">
    <property type="entry name" value="DUF3142"/>
</dbReference>
<dbReference type="SUPFAM" id="SSF51445">
    <property type="entry name" value="(Trans)glycosidases"/>
    <property type="match status" value="1"/>
</dbReference>